<dbReference type="GO" id="GO:0015935">
    <property type="term" value="C:small ribosomal subunit"/>
    <property type="evidence" value="ECO:0007669"/>
    <property type="project" value="TreeGrafter"/>
</dbReference>
<keyword evidence="9" id="KW-1185">Reference proteome</keyword>
<dbReference type="InterPro" id="IPR001209">
    <property type="entry name" value="Ribosomal_uS14"/>
</dbReference>
<dbReference type="AlphaFoldDB" id="A0A074MIS1"/>
<dbReference type="Pfam" id="PF00253">
    <property type="entry name" value="Ribosomal_S14"/>
    <property type="match status" value="1"/>
</dbReference>
<evidence type="ECO:0000313" key="9">
    <source>
        <dbReference type="Proteomes" id="UP000027866"/>
    </source>
</evidence>
<evidence type="ECO:0000313" key="8">
    <source>
        <dbReference type="EMBL" id="KEO92675.1"/>
    </source>
</evidence>
<accession>A0A074MIS1</accession>
<comment type="function">
    <text evidence="1 7">Binds 16S rRNA, required for the assembly of 30S particles and may also be responsible for determining the conformation of the 16S rRNA at the A site.</text>
</comment>
<evidence type="ECO:0000256" key="4">
    <source>
        <dbReference type="ARBA" id="ARBA00023274"/>
    </source>
</evidence>
<dbReference type="Proteomes" id="UP000027866">
    <property type="component" value="Unassembled WGS sequence"/>
</dbReference>
<gene>
    <name evidence="7" type="primary">rpsN</name>
    <name evidence="8" type="ORF">EH32_15570</name>
</gene>
<dbReference type="GO" id="GO:0019843">
    <property type="term" value="F:rRNA binding"/>
    <property type="evidence" value="ECO:0007669"/>
    <property type="project" value="UniProtKB-UniRule"/>
</dbReference>
<proteinExistence type="inferred from homology"/>
<name>A0A074MIS1_9SPHN</name>
<evidence type="ECO:0000256" key="1">
    <source>
        <dbReference type="ARBA" id="ARBA00003686"/>
    </source>
</evidence>
<evidence type="ECO:0000256" key="6">
    <source>
        <dbReference type="ARBA" id="ARBA00047110"/>
    </source>
</evidence>
<comment type="subunit">
    <text evidence="6 7">Part of the 30S ribosomal subunit. Contacts proteins S3 and S10.</text>
</comment>
<evidence type="ECO:0000256" key="5">
    <source>
        <dbReference type="ARBA" id="ARBA00035167"/>
    </source>
</evidence>
<dbReference type="PANTHER" id="PTHR19836:SF19">
    <property type="entry name" value="SMALL RIBOSOMAL SUBUNIT PROTEIN US14M"/>
    <property type="match status" value="1"/>
</dbReference>
<comment type="similarity">
    <text evidence="2 7">Belongs to the universal ribosomal protein uS14 family.</text>
</comment>
<dbReference type="OrthoDB" id="9810484at2"/>
<protein>
    <recommendedName>
        <fullName evidence="5 7">Small ribosomal subunit protein uS14</fullName>
    </recommendedName>
</protein>
<keyword evidence="7" id="KW-0699">rRNA-binding</keyword>
<dbReference type="KEGG" id="elq:Ga0102493_112162"/>
<evidence type="ECO:0000256" key="2">
    <source>
        <dbReference type="ARBA" id="ARBA00009083"/>
    </source>
</evidence>
<comment type="caution">
    <text evidence="8">The sequence shown here is derived from an EMBL/GenBank/DDBJ whole genome shotgun (WGS) entry which is preliminary data.</text>
</comment>
<dbReference type="GO" id="GO:0003735">
    <property type="term" value="F:structural constituent of ribosome"/>
    <property type="evidence" value="ECO:0007669"/>
    <property type="project" value="InterPro"/>
</dbReference>
<dbReference type="PATRIC" id="fig|39960.10.peg.1252"/>
<dbReference type="Gene3D" id="1.10.287.1480">
    <property type="match status" value="1"/>
</dbReference>
<dbReference type="SUPFAM" id="SSF57716">
    <property type="entry name" value="Glucocorticoid receptor-like (DNA-binding domain)"/>
    <property type="match status" value="1"/>
</dbReference>
<organism evidence="8 9">
    <name type="scientific">Erythrobacter litoralis</name>
    <dbReference type="NCBI Taxonomy" id="39960"/>
    <lineage>
        <taxon>Bacteria</taxon>
        <taxon>Pseudomonadati</taxon>
        <taxon>Pseudomonadota</taxon>
        <taxon>Alphaproteobacteria</taxon>
        <taxon>Sphingomonadales</taxon>
        <taxon>Erythrobacteraceae</taxon>
        <taxon>Erythrobacter/Porphyrobacter group</taxon>
        <taxon>Erythrobacter</taxon>
    </lineage>
</organism>
<dbReference type="FunFam" id="1.10.287.1480:FF:000001">
    <property type="entry name" value="30S ribosomal protein S14"/>
    <property type="match status" value="1"/>
</dbReference>
<dbReference type="NCBIfam" id="NF006477">
    <property type="entry name" value="PRK08881.1"/>
    <property type="match status" value="1"/>
</dbReference>
<keyword evidence="4 7" id="KW-0687">Ribonucleoprotein</keyword>
<reference evidence="8 9" key="1">
    <citation type="submission" date="2014-04" db="EMBL/GenBank/DDBJ databases">
        <title>A comprehensive comparison of genomes of Erythrobacter spp. Strains.</title>
        <authorList>
            <person name="Zheng Q."/>
        </authorList>
    </citation>
    <scope>NUCLEOTIDE SEQUENCE [LARGE SCALE GENOMIC DNA]</scope>
    <source>
        <strain evidence="8 9">DSM 8509</strain>
    </source>
</reference>
<dbReference type="InterPro" id="IPR023036">
    <property type="entry name" value="Ribosomal_uS14_bac/plastid"/>
</dbReference>
<sequence length="101" mass="11739">MAKLSSINKNERRKKLVKKYAAKYEKLKAIANDESLDETERLMARLKMAEIPRNANPTRVRNRCATTGRPRGYYRKFGINRIELRQLGNRGMIPGLTKSSW</sequence>
<dbReference type="GO" id="GO:0005737">
    <property type="term" value="C:cytoplasm"/>
    <property type="evidence" value="ECO:0007669"/>
    <property type="project" value="UniProtKB-ARBA"/>
</dbReference>
<evidence type="ECO:0000256" key="7">
    <source>
        <dbReference type="HAMAP-Rule" id="MF_00537"/>
    </source>
</evidence>
<keyword evidence="7" id="KW-0694">RNA-binding</keyword>
<dbReference type="GO" id="GO:0006412">
    <property type="term" value="P:translation"/>
    <property type="evidence" value="ECO:0007669"/>
    <property type="project" value="UniProtKB-UniRule"/>
</dbReference>
<evidence type="ECO:0000256" key="3">
    <source>
        <dbReference type="ARBA" id="ARBA00022980"/>
    </source>
</evidence>
<dbReference type="EMBL" id="JMIX01000009">
    <property type="protein sequence ID" value="KEO92675.1"/>
    <property type="molecule type" value="Genomic_DNA"/>
</dbReference>
<dbReference type="PANTHER" id="PTHR19836">
    <property type="entry name" value="30S RIBOSOMAL PROTEIN S14"/>
    <property type="match status" value="1"/>
</dbReference>
<keyword evidence="3 7" id="KW-0689">Ribosomal protein</keyword>
<dbReference type="RefSeq" id="WP_034905004.1">
    <property type="nucleotide sequence ID" value="NZ_CP017057.1"/>
</dbReference>
<dbReference type="HAMAP" id="MF_00537">
    <property type="entry name" value="Ribosomal_uS14_1"/>
    <property type="match status" value="1"/>
</dbReference>